<organism evidence="3 4">
    <name type="scientific">Dreissena polymorpha</name>
    <name type="common">Zebra mussel</name>
    <name type="synonym">Mytilus polymorpha</name>
    <dbReference type="NCBI Taxonomy" id="45954"/>
    <lineage>
        <taxon>Eukaryota</taxon>
        <taxon>Metazoa</taxon>
        <taxon>Spiralia</taxon>
        <taxon>Lophotrochozoa</taxon>
        <taxon>Mollusca</taxon>
        <taxon>Bivalvia</taxon>
        <taxon>Autobranchia</taxon>
        <taxon>Heteroconchia</taxon>
        <taxon>Euheterodonta</taxon>
        <taxon>Imparidentia</taxon>
        <taxon>Neoheterodontei</taxon>
        <taxon>Myida</taxon>
        <taxon>Dreissenoidea</taxon>
        <taxon>Dreissenidae</taxon>
        <taxon>Dreissena</taxon>
    </lineage>
</organism>
<comment type="caution">
    <text evidence="3">The sequence shown here is derived from an EMBL/GenBank/DDBJ whole genome shotgun (WGS) entry which is preliminary data.</text>
</comment>
<sequence>MITDGGLLQVGTEEEPFQHKGIITLHGHHRSKELPIYGTKVIAVRNGTLDLHG</sequence>
<reference evidence="3" key="2">
    <citation type="submission" date="2020-11" db="EMBL/GenBank/DDBJ databases">
        <authorList>
            <person name="McCartney M.A."/>
            <person name="Auch B."/>
            <person name="Kono T."/>
            <person name="Mallez S."/>
            <person name="Becker A."/>
            <person name="Gohl D.M."/>
            <person name="Silverstein K.A.T."/>
            <person name="Koren S."/>
            <person name="Bechman K.B."/>
            <person name="Herman A."/>
            <person name="Abrahante J.E."/>
            <person name="Garbe J."/>
        </authorList>
    </citation>
    <scope>NUCLEOTIDE SEQUENCE</scope>
    <source>
        <strain evidence="3">Duluth1</strain>
        <tissue evidence="3">Whole animal</tissue>
    </source>
</reference>
<dbReference type="InterPro" id="IPR052387">
    <property type="entry name" value="Fibrocystin"/>
</dbReference>
<keyword evidence="1" id="KW-0732">Signal</keyword>
<dbReference type="InterPro" id="IPR019316">
    <property type="entry name" value="G8_domain"/>
</dbReference>
<evidence type="ECO:0000313" key="3">
    <source>
        <dbReference type="EMBL" id="KAH3704518.1"/>
    </source>
</evidence>
<dbReference type="PANTHER" id="PTHR46769:SF2">
    <property type="entry name" value="FIBROCYSTIN-L ISOFORM 2 PRECURSOR-RELATED"/>
    <property type="match status" value="1"/>
</dbReference>
<dbReference type="Pfam" id="PF10162">
    <property type="entry name" value="G8"/>
    <property type="match status" value="1"/>
</dbReference>
<name>A0A9D3YUQ2_DREPO</name>
<protein>
    <recommendedName>
        <fullName evidence="2">G8 domain-containing protein</fullName>
    </recommendedName>
</protein>
<dbReference type="EMBL" id="JAIWYP010000015">
    <property type="protein sequence ID" value="KAH3704518.1"/>
    <property type="molecule type" value="Genomic_DNA"/>
</dbReference>
<proteinExistence type="predicted"/>
<dbReference type="Proteomes" id="UP000828390">
    <property type="component" value="Unassembled WGS sequence"/>
</dbReference>
<feature type="domain" description="G8" evidence="2">
    <location>
        <begin position="1"/>
        <end position="53"/>
    </location>
</feature>
<keyword evidence="4" id="KW-1185">Reference proteome</keyword>
<gene>
    <name evidence="3" type="ORF">DPMN_079574</name>
</gene>
<accession>A0A9D3YUQ2</accession>
<dbReference type="PANTHER" id="PTHR46769">
    <property type="entry name" value="POLYCYSTIC KIDNEY AND HEPATIC DISEASE 1 (AUTOSOMAL RECESSIVE)-LIKE 1"/>
    <property type="match status" value="1"/>
</dbReference>
<dbReference type="PROSITE" id="PS51484">
    <property type="entry name" value="G8"/>
    <property type="match status" value="1"/>
</dbReference>
<dbReference type="AlphaFoldDB" id="A0A9D3YUQ2"/>
<evidence type="ECO:0000259" key="2">
    <source>
        <dbReference type="PROSITE" id="PS51484"/>
    </source>
</evidence>
<evidence type="ECO:0000256" key="1">
    <source>
        <dbReference type="ARBA" id="ARBA00022729"/>
    </source>
</evidence>
<reference evidence="3" key="1">
    <citation type="journal article" date="2019" name="bioRxiv">
        <title>The Genome of the Zebra Mussel, Dreissena polymorpha: A Resource for Invasive Species Research.</title>
        <authorList>
            <person name="McCartney M.A."/>
            <person name="Auch B."/>
            <person name="Kono T."/>
            <person name="Mallez S."/>
            <person name="Zhang Y."/>
            <person name="Obille A."/>
            <person name="Becker A."/>
            <person name="Abrahante J.E."/>
            <person name="Garbe J."/>
            <person name="Badalamenti J.P."/>
            <person name="Herman A."/>
            <person name="Mangelson H."/>
            <person name="Liachko I."/>
            <person name="Sullivan S."/>
            <person name="Sone E.D."/>
            <person name="Koren S."/>
            <person name="Silverstein K.A.T."/>
            <person name="Beckman K.B."/>
            <person name="Gohl D.M."/>
        </authorList>
    </citation>
    <scope>NUCLEOTIDE SEQUENCE</scope>
    <source>
        <strain evidence="3">Duluth1</strain>
        <tissue evidence="3">Whole animal</tissue>
    </source>
</reference>
<evidence type="ECO:0000313" key="4">
    <source>
        <dbReference type="Proteomes" id="UP000828390"/>
    </source>
</evidence>